<keyword evidence="1" id="KW-0472">Membrane</keyword>
<keyword evidence="3" id="KW-1185">Reference proteome</keyword>
<dbReference type="EMBL" id="CAXKWB010044075">
    <property type="protein sequence ID" value="CAL4160395.1"/>
    <property type="molecule type" value="Genomic_DNA"/>
</dbReference>
<feature type="non-terminal residue" evidence="2">
    <location>
        <position position="1"/>
    </location>
</feature>
<keyword evidence="1" id="KW-0812">Transmembrane</keyword>
<dbReference type="Proteomes" id="UP001497623">
    <property type="component" value="Unassembled WGS sequence"/>
</dbReference>
<reference evidence="2 3" key="1">
    <citation type="submission" date="2024-05" db="EMBL/GenBank/DDBJ databases">
        <authorList>
            <person name="Wallberg A."/>
        </authorList>
    </citation>
    <scope>NUCLEOTIDE SEQUENCE [LARGE SCALE GENOMIC DNA]</scope>
</reference>
<protein>
    <submittedName>
        <fullName evidence="2">Uncharacterized protein</fullName>
    </submittedName>
</protein>
<evidence type="ECO:0000313" key="2">
    <source>
        <dbReference type="EMBL" id="CAL4160395.1"/>
    </source>
</evidence>
<keyword evidence="1" id="KW-1133">Transmembrane helix</keyword>
<proteinExistence type="predicted"/>
<organism evidence="2 3">
    <name type="scientific">Meganyctiphanes norvegica</name>
    <name type="common">Northern krill</name>
    <name type="synonym">Thysanopoda norvegica</name>
    <dbReference type="NCBI Taxonomy" id="48144"/>
    <lineage>
        <taxon>Eukaryota</taxon>
        <taxon>Metazoa</taxon>
        <taxon>Ecdysozoa</taxon>
        <taxon>Arthropoda</taxon>
        <taxon>Crustacea</taxon>
        <taxon>Multicrustacea</taxon>
        <taxon>Malacostraca</taxon>
        <taxon>Eumalacostraca</taxon>
        <taxon>Eucarida</taxon>
        <taxon>Euphausiacea</taxon>
        <taxon>Euphausiidae</taxon>
        <taxon>Meganyctiphanes</taxon>
    </lineage>
</organism>
<gene>
    <name evidence="2" type="ORF">MNOR_LOCUS32421</name>
</gene>
<evidence type="ECO:0000256" key="1">
    <source>
        <dbReference type="SAM" id="Phobius"/>
    </source>
</evidence>
<comment type="caution">
    <text evidence="2">The sequence shown here is derived from an EMBL/GenBank/DDBJ whole genome shotgun (WGS) entry which is preliminary data.</text>
</comment>
<evidence type="ECO:0000313" key="3">
    <source>
        <dbReference type="Proteomes" id="UP001497623"/>
    </source>
</evidence>
<feature type="non-terminal residue" evidence="2">
    <location>
        <position position="99"/>
    </location>
</feature>
<dbReference type="AlphaFoldDB" id="A0AAV2S2N8"/>
<accession>A0AAV2S2N8</accession>
<feature type="transmembrane region" description="Helical" evidence="1">
    <location>
        <begin position="20"/>
        <end position="39"/>
    </location>
</feature>
<name>A0AAV2S2N8_MEGNR</name>
<sequence>HSFTKTLLGDTAQEKNRMVLLPGIILVFFASSGVIACPAKQPWPKSGMDFIPPNINQEFQLQNSPLLNKIIAQFQSQNNPLLQGLLPQQPPLLQDEQQG</sequence>